<dbReference type="Pfam" id="PF02210">
    <property type="entry name" value="Laminin_G_2"/>
    <property type="match status" value="1"/>
</dbReference>
<feature type="compositionally biased region" description="Basic and acidic residues" evidence="2">
    <location>
        <begin position="521"/>
        <end position="530"/>
    </location>
</feature>
<feature type="compositionally biased region" description="Low complexity" evidence="2">
    <location>
        <begin position="550"/>
        <end position="559"/>
    </location>
</feature>
<dbReference type="SUPFAM" id="SSF49899">
    <property type="entry name" value="Concanavalin A-like lectins/glucanases"/>
    <property type="match status" value="5"/>
</dbReference>
<proteinExistence type="predicted"/>
<comment type="caution">
    <text evidence="1">Lacks conserved residue(s) required for the propagation of feature annotation.</text>
</comment>
<feature type="compositionally biased region" description="Pro residues" evidence="2">
    <location>
        <begin position="504"/>
        <end position="514"/>
    </location>
</feature>
<name>A0A5C6NT05_9TELE</name>
<accession>A0A5C6NT05</accession>
<comment type="caution">
    <text evidence="4">The sequence shown here is derived from an EMBL/GenBank/DDBJ whole genome shotgun (WGS) entry which is preliminary data.</text>
</comment>
<dbReference type="PANTHER" id="PTHR15036:SF65">
    <property type="entry name" value="LAMININ SUBUNIT ALPHA-2"/>
    <property type="match status" value="1"/>
</dbReference>
<gene>
    <name evidence="4" type="ORF">D4764_19G0005250</name>
</gene>
<feature type="domain" description="Laminin G" evidence="3">
    <location>
        <begin position="779"/>
        <end position="957"/>
    </location>
</feature>
<evidence type="ECO:0000259" key="3">
    <source>
        <dbReference type="PROSITE" id="PS50025"/>
    </source>
</evidence>
<keyword evidence="5" id="KW-1185">Reference proteome</keyword>
<dbReference type="InterPro" id="IPR050372">
    <property type="entry name" value="Neurexin-related_CASP"/>
</dbReference>
<feature type="domain" description="Laminin G" evidence="3">
    <location>
        <begin position="121"/>
        <end position="300"/>
    </location>
</feature>
<dbReference type="FunFam" id="2.60.120.200:FF:000065">
    <property type="entry name" value="Laminin subunit alpha 2"/>
    <property type="match status" value="1"/>
</dbReference>
<protein>
    <submittedName>
        <fullName evidence="4">Laminin subunit alpha-2</fullName>
    </submittedName>
</protein>
<evidence type="ECO:0000313" key="4">
    <source>
        <dbReference type="EMBL" id="TWW68727.1"/>
    </source>
</evidence>
<evidence type="ECO:0000256" key="1">
    <source>
        <dbReference type="PROSITE-ProRule" id="PRU00122"/>
    </source>
</evidence>
<organism evidence="4 5">
    <name type="scientific">Takifugu flavidus</name>
    <name type="common">sansaifugu</name>
    <dbReference type="NCBI Taxonomy" id="433684"/>
    <lineage>
        <taxon>Eukaryota</taxon>
        <taxon>Metazoa</taxon>
        <taxon>Chordata</taxon>
        <taxon>Craniata</taxon>
        <taxon>Vertebrata</taxon>
        <taxon>Euteleostomi</taxon>
        <taxon>Actinopterygii</taxon>
        <taxon>Neopterygii</taxon>
        <taxon>Teleostei</taxon>
        <taxon>Neoteleostei</taxon>
        <taxon>Acanthomorphata</taxon>
        <taxon>Eupercaria</taxon>
        <taxon>Tetraodontiformes</taxon>
        <taxon>Tetradontoidea</taxon>
        <taxon>Tetraodontidae</taxon>
        <taxon>Takifugu</taxon>
    </lineage>
</organism>
<dbReference type="EMBL" id="RHFK02000011">
    <property type="protein sequence ID" value="TWW68727.1"/>
    <property type="molecule type" value="Genomic_DNA"/>
</dbReference>
<feature type="region of interest" description="Disordered" evidence="2">
    <location>
        <begin position="498"/>
        <end position="569"/>
    </location>
</feature>
<dbReference type="CDD" id="cd00110">
    <property type="entry name" value="LamG"/>
    <property type="match status" value="4"/>
</dbReference>
<evidence type="ECO:0000256" key="2">
    <source>
        <dbReference type="SAM" id="MobiDB-lite"/>
    </source>
</evidence>
<feature type="compositionally biased region" description="Pro residues" evidence="2">
    <location>
        <begin position="532"/>
        <end position="549"/>
    </location>
</feature>
<dbReference type="PROSITE" id="PS50025">
    <property type="entry name" value="LAM_G_DOMAIN"/>
    <property type="match status" value="4"/>
</dbReference>
<feature type="disulfide bond" evidence="1">
    <location>
        <begin position="474"/>
        <end position="501"/>
    </location>
</feature>
<feature type="domain" description="Laminin G" evidence="3">
    <location>
        <begin position="305"/>
        <end position="501"/>
    </location>
</feature>
<dbReference type="AlphaFoldDB" id="A0A5C6NT05"/>
<dbReference type="SMART" id="SM00282">
    <property type="entry name" value="LamG"/>
    <property type="match status" value="4"/>
</dbReference>
<feature type="domain" description="Laminin G" evidence="3">
    <location>
        <begin position="583"/>
        <end position="774"/>
    </location>
</feature>
<dbReference type="InterPro" id="IPR013320">
    <property type="entry name" value="ConA-like_dom_sf"/>
</dbReference>
<sequence>MSAQALGGLNIPITPSMMGTGTGSRRLVYPLEGSMAGMMPTPASANSPSAYTILDVDQNAYLFVGGIFGKVKKAEVVRTSTFTGCMGETFLDGKPIGLWNYRQRQGDCKGCVVSPQRSDGEGTVQLDGEGYAAVGRPTRWNPNISTVAFKFRTFSSDSLLMYLATEDMKDFMSLELSEGAVKVNFDLGSGVGSAKSAKRHNDGRWKSLTVSRNKKQATVTVVDVDSGAEEKMTVISQGSATGLNLKESQRIYFGGLPTIANYRPEVTLKRYAGCLREIEVSRTPYNLLSSSDYTGVTKGCNVENLYTVSFSKPGYVELSGLLLSVGTEISLSFSTLEDTGTILLAVGGAPPVEQQTRSSSILSNKRRRRQSGEPFLSVMLNKGSLEVLMFTGSHSPRRVVRRPDQGVLNDGREHSLRIERLPGRSFAVQVDEEAKRETALPNDQPVNLHRIFLGGIPAEVEQTSNRVNVPFQGCIWNLMINTILSDFSQPVSFENAEIGQCPNLAPPPPLPPLLPDEEDESGKGKEEVKPLDPSPVPVPPAVATPPAPAATPTAAAATTSEQKPTADTDACASAVAPPVLQNAYQFGLTRNSHMSFAFDDAKVREKLILEFELRTKEDSGLLLYMARINHADFVSLQIKDGQACLGYDLGHGNISGCVPYSINDGNWHKIRVNRNKQRAVLQVDGRYAKQMMSPKKADLLDVVGMLYIGGLPQNYTTKRIGPILYSINGCVRNVRVMGGPVSTRSPTTGRSESVPEDFNLNMATPTSRHMVGSCFEAMEAGTYFDGTGFLKAVSSYRVGLDVSIAFEFRTSRTNGVIVAVSNQARDGLGIEIAGGKLLFHVDNGAGRITAAHAPVGGGFCDGGWHTVVAKKLRHKVELVVDGQQSQAESPNARSNTCDTNDPIYVGGYPAGVHQAALTTSRSFRGCLKNLKITKASKTMDVHFNKALEIRGVQPLSCPAAAA</sequence>
<keyword evidence="1" id="KW-1015">Disulfide bond</keyword>
<dbReference type="PANTHER" id="PTHR15036">
    <property type="entry name" value="PIKACHURIN-LIKE PROTEIN"/>
    <property type="match status" value="1"/>
</dbReference>
<dbReference type="Gene3D" id="2.60.120.200">
    <property type="match status" value="5"/>
</dbReference>
<dbReference type="InterPro" id="IPR001791">
    <property type="entry name" value="Laminin_G"/>
</dbReference>
<dbReference type="Pfam" id="PF00054">
    <property type="entry name" value="Laminin_G_1"/>
    <property type="match status" value="3"/>
</dbReference>
<dbReference type="Proteomes" id="UP000324091">
    <property type="component" value="Chromosome 19"/>
</dbReference>
<reference evidence="4 5" key="1">
    <citation type="submission" date="2019-04" db="EMBL/GenBank/DDBJ databases">
        <title>Chromosome genome assembly for Takifugu flavidus.</title>
        <authorList>
            <person name="Xiao S."/>
        </authorList>
    </citation>
    <scope>NUCLEOTIDE SEQUENCE [LARGE SCALE GENOMIC DNA]</scope>
    <source>
        <strain evidence="4">HTHZ2018</strain>
        <tissue evidence="4">Muscle</tissue>
    </source>
</reference>
<evidence type="ECO:0000313" key="5">
    <source>
        <dbReference type="Proteomes" id="UP000324091"/>
    </source>
</evidence>